<gene>
    <name evidence="1" type="ORF">AAIG11_07880</name>
</gene>
<evidence type="ECO:0000313" key="2">
    <source>
        <dbReference type="Proteomes" id="UP001407405"/>
    </source>
</evidence>
<keyword evidence="2" id="KW-1185">Reference proteome</keyword>
<comment type="caution">
    <text evidence="1">The sequence shown here is derived from an EMBL/GenBank/DDBJ whole genome shotgun (WGS) entry which is preliminary data.</text>
</comment>
<organism evidence="1 2">
    <name type="scientific">Anoxynatronum sibiricum</name>
    <dbReference type="NCBI Taxonomy" id="210623"/>
    <lineage>
        <taxon>Bacteria</taxon>
        <taxon>Bacillati</taxon>
        <taxon>Bacillota</taxon>
        <taxon>Clostridia</taxon>
        <taxon>Eubacteriales</taxon>
        <taxon>Clostridiaceae</taxon>
        <taxon>Anoxynatronum</taxon>
    </lineage>
</organism>
<protein>
    <submittedName>
        <fullName evidence="1">Uncharacterized protein</fullName>
    </submittedName>
</protein>
<name>A0ABU9VT93_9CLOT</name>
<dbReference type="EMBL" id="JBCITM010000006">
    <property type="protein sequence ID" value="MEN1760387.1"/>
    <property type="molecule type" value="Genomic_DNA"/>
</dbReference>
<dbReference type="RefSeq" id="WP_343185708.1">
    <property type="nucleotide sequence ID" value="NZ_JBCITM010000006.1"/>
</dbReference>
<dbReference type="Proteomes" id="UP001407405">
    <property type="component" value="Unassembled WGS sequence"/>
</dbReference>
<accession>A0ABU9VT93</accession>
<reference evidence="1 2" key="1">
    <citation type="submission" date="2024-04" db="EMBL/GenBank/DDBJ databases">
        <title>Genome sequencing and metabolic network reconstruction of aminoacids and betaine degradation by Anoxynatronum sibiricum.</title>
        <authorList>
            <person name="Detkova E.N."/>
            <person name="Boltjanskaja Y.V."/>
            <person name="Mardanov A.V."/>
            <person name="Kevbrin V."/>
        </authorList>
    </citation>
    <scope>NUCLEOTIDE SEQUENCE [LARGE SCALE GENOMIC DNA]</scope>
    <source>
        <strain evidence="1 2">Z-7981</strain>
    </source>
</reference>
<evidence type="ECO:0000313" key="1">
    <source>
        <dbReference type="EMBL" id="MEN1760387.1"/>
    </source>
</evidence>
<proteinExistence type="predicted"/>
<sequence length="373" mass="42556">MRQNEDKPISKENKVRRLHVPFTLSMTPMEALLFMTFEQDPDAIYSAFEAQRFDDNQHGKGQLIIGWRVDGKVDIFHDPQLKLEPDGYDVCKGGLANMVSRNFSDSFFTVGDSGMEAHFSFEDLEGRLIDFKIREGNKKALQPFGFLSPVGDGSENPSAMPVLMLHDFYFVRRKGTEISITINGRSHRPDVINFPIDWKQMYFTRYASDPLVIFFNRAYDGLISTLSVTGETRVIDGDTTYEVDCFDENPVLKGIQRECQGRSLRLSFEPAFPNLAAFEGPSVQGAFSIKGDPSLGEIRGNYNVTRINDNLSVTMVPSGGWIPRKERWGIRLLYDVVGLFKNWPKTYKWTALIDETKDGQLHMNSFWERIVKT</sequence>